<evidence type="ECO:0000256" key="2">
    <source>
        <dbReference type="ARBA" id="ARBA00001933"/>
    </source>
</evidence>
<dbReference type="Pfam" id="PF01168">
    <property type="entry name" value="Ala_racemase_N"/>
    <property type="match status" value="1"/>
</dbReference>
<comment type="pathway">
    <text evidence="5">Amino-acid biosynthesis; D-alanine biosynthesis; D-alanine from L-alanine: step 1/1.</text>
</comment>
<evidence type="ECO:0000313" key="10">
    <source>
        <dbReference type="Proteomes" id="UP000005317"/>
    </source>
</evidence>
<evidence type="ECO:0000256" key="5">
    <source>
        <dbReference type="HAMAP-Rule" id="MF_01201"/>
    </source>
</evidence>
<keyword evidence="3 5" id="KW-0663">Pyridoxal phosphate</keyword>
<sequence length="358" mass="39344">MKRSARAIIDADALRHNLRRCREAAPNSLAMAVIKANAYGHNMLKTAETLSHANGFAVSCIQEALELRQARFIHPILVLQGFSNLQGMKAAAEHRLRMVIHDRHQLELLDSAPASIKLDVALKLDSGMHRLGFPVEQAHHLFERLGKHPGIKPTPWLMTHMACADEPDNPHTHQQLQQFARYTDGLQATRSIGNSASILGWPQTHVNWVRPGIMLYGSSPFVDGDARRDGLQPVMTLVAPLVSIHTIAKGESIGYGASWVCPEDTRAGVVAIGYADGYPRHAPSGTPVWVNGKETRLLGRVSMDMVVIDLTAIEARVGDQVELWGKHVTVDRVARAAGTISYELLCNAGNLCEHKYIP</sequence>
<comment type="catalytic activity">
    <reaction evidence="1 5">
        <text>L-alanine = D-alanine</text>
        <dbReference type="Rhea" id="RHEA:20249"/>
        <dbReference type="ChEBI" id="CHEBI:57416"/>
        <dbReference type="ChEBI" id="CHEBI:57972"/>
        <dbReference type="EC" id="5.1.1.1"/>
    </reaction>
</comment>
<evidence type="ECO:0000256" key="4">
    <source>
        <dbReference type="ARBA" id="ARBA00023235"/>
    </source>
</evidence>
<dbReference type="GO" id="GO:0005829">
    <property type="term" value="C:cytosol"/>
    <property type="evidence" value="ECO:0007669"/>
    <property type="project" value="TreeGrafter"/>
</dbReference>
<feature type="modified residue" description="N6-(pyridoxal phosphate)lysine" evidence="5 6">
    <location>
        <position position="35"/>
    </location>
</feature>
<evidence type="ECO:0000256" key="7">
    <source>
        <dbReference type="PIRSR" id="PIRSR600821-52"/>
    </source>
</evidence>
<dbReference type="HAMAP" id="MF_01201">
    <property type="entry name" value="Ala_racemase"/>
    <property type="match status" value="1"/>
</dbReference>
<feature type="active site" description="Proton acceptor; specific for D-alanine" evidence="5">
    <location>
        <position position="35"/>
    </location>
</feature>
<dbReference type="InterPro" id="IPR000821">
    <property type="entry name" value="Ala_racemase"/>
</dbReference>
<dbReference type="GO" id="GO:0030632">
    <property type="term" value="P:D-alanine biosynthetic process"/>
    <property type="evidence" value="ECO:0007669"/>
    <property type="project" value="UniProtKB-UniRule"/>
</dbReference>
<feature type="domain" description="Alanine racemase C-terminal" evidence="8">
    <location>
        <begin position="234"/>
        <end position="357"/>
    </location>
</feature>
<reference evidence="10" key="1">
    <citation type="journal article" date="2011" name="Stand. Genomic Sci.">
        <title>Genome sequence of the filamentous, gliding Thiothrix nivea neotype strain (JP2(T)).</title>
        <authorList>
            <person name="Lapidus A."/>
            <person name="Nolan M."/>
            <person name="Lucas S."/>
            <person name="Glavina Del Rio T."/>
            <person name="Tice H."/>
            <person name="Cheng J.F."/>
            <person name="Tapia R."/>
            <person name="Han C."/>
            <person name="Goodwin L."/>
            <person name="Pitluck S."/>
            <person name="Liolios K."/>
            <person name="Pagani I."/>
            <person name="Ivanova N."/>
            <person name="Huntemann M."/>
            <person name="Mavromatis K."/>
            <person name="Mikhailova N."/>
            <person name="Pati A."/>
            <person name="Chen A."/>
            <person name="Palaniappan K."/>
            <person name="Land M."/>
            <person name="Brambilla E.M."/>
            <person name="Rohde M."/>
            <person name="Abt B."/>
            <person name="Verbarg S."/>
            <person name="Goker M."/>
            <person name="Bristow J."/>
            <person name="Eisen J.A."/>
            <person name="Markowitz V."/>
            <person name="Hugenholtz P."/>
            <person name="Kyrpides N.C."/>
            <person name="Klenk H.P."/>
            <person name="Woyke T."/>
        </authorList>
    </citation>
    <scope>NUCLEOTIDE SEQUENCE [LARGE SCALE GENOMIC DNA]</scope>
    <source>
        <strain evidence="10">ATCC 35100 / DSM 5205 / JP2</strain>
    </source>
</reference>
<evidence type="ECO:0000256" key="3">
    <source>
        <dbReference type="ARBA" id="ARBA00022898"/>
    </source>
</evidence>
<dbReference type="SUPFAM" id="SSF51419">
    <property type="entry name" value="PLP-binding barrel"/>
    <property type="match status" value="1"/>
</dbReference>
<dbReference type="AlphaFoldDB" id="A0A656HAI3"/>
<protein>
    <recommendedName>
        <fullName evidence="5">Alanine racemase</fullName>
        <ecNumber evidence="5">5.1.1.1</ecNumber>
    </recommendedName>
</protein>
<dbReference type="InterPro" id="IPR009006">
    <property type="entry name" value="Ala_racemase/Decarboxylase_C"/>
</dbReference>
<dbReference type="GO" id="GO:0008784">
    <property type="term" value="F:alanine racemase activity"/>
    <property type="evidence" value="ECO:0007669"/>
    <property type="project" value="UniProtKB-UniRule"/>
</dbReference>
<dbReference type="NCBIfam" id="TIGR00492">
    <property type="entry name" value="alr"/>
    <property type="match status" value="1"/>
</dbReference>
<dbReference type="Gene3D" id="3.20.20.10">
    <property type="entry name" value="Alanine racemase"/>
    <property type="match status" value="1"/>
</dbReference>
<dbReference type="Pfam" id="PF00842">
    <property type="entry name" value="Ala_racemase_C"/>
    <property type="match status" value="1"/>
</dbReference>
<name>A0A656HAI3_THINJ</name>
<dbReference type="Gene3D" id="2.40.37.10">
    <property type="entry name" value="Lyase, Ornithine Decarboxylase, Chain A, domain 1"/>
    <property type="match status" value="1"/>
</dbReference>
<dbReference type="FunFam" id="3.20.20.10:FF:000002">
    <property type="entry name" value="Alanine racemase"/>
    <property type="match status" value="1"/>
</dbReference>
<comment type="similarity">
    <text evidence="5">Belongs to the alanine racemase family.</text>
</comment>
<feature type="binding site" evidence="5 7">
    <location>
        <position position="130"/>
    </location>
    <ligand>
        <name>substrate</name>
    </ligand>
</feature>
<evidence type="ECO:0000313" key="9">
    <source>
        <dbReference type="EMBL" id="EIJ33738.1"/>
    </source>
</evidence>
<proteinExistence type="inferred from homology"/>
<evidence type="ECO:0000256" key="6">
    <source>
        <dbReference type="PIRSR" id="PIRSR600821-50"/>
    </source>
</evidence>
<evidence type="ECO:0000256" key="1">
    <source>
        <dbReference type="ARBA" id="ARBA00000316"/>
    </source>
</evidence>
<dbReference type="PANTHER" id="PTHR30511">
    <property type="entry name" value="ALANINE RACEMASE"/>
    <property type="match status" value="1"/>
</dbReference>
<feature type="active site" description="Proton acceptor; specific for L-alanine" evidence="5">
    <location>
        <position position="255"/>
    </location>
</feature>
<gene>
    <name evidence="9" type="ORF">Thini_1118</name>
</gene>
<dbReference type="CDD" id="cd06827">
    <property type="entry name" value="PLPDE_III_AR_proteobact"/>
    <property type="match status" value="1"/>
</dbReference>
<dbReference type="OrthoDB" id="9813814at2"/>
<dbReference type="Proteomes" id="UP000005317">
    <property type="component" value="Unassembled WGS sequence"/>
</dbReference>
<dbReference type="SUPFAM" id="SSF50621">
    <property type="entry name" value="Alanine racemase C-terminal domain-like"/>
    <property type="match status" value="1"/>
</dbReference>
<keyword evidence="4 5" id="KW-0413">Isomerase</keyword>
<feature type="binding site" evidence="5 7">
    <location>
        <position position="303"/>
    </location>
    <ligand>
        <name>substrate</name>
    </ligand>
</feature>
<dbReference type="EMBL" id="JH651384">
    <property type="protein sequence ID" value="EIJ33738.1"/>
    <property type="molecule type" value="Genomic_DNA"/>
</dbReference>
<dbReference type="EC" id="5.1.1.1" evidence="5"/>
<evidence type="ECO:0000259" key="8">
    <source>
        <dbReference type="SMART" id="SM01005"/>
    </source>
</evidence>
<comment type="function">
    <text evidence="5">Catalyzes the interconversion of L-alanine and D-alanine. May also act on other amino acids.</text>
</comment>
<dbReference type="GO" id="GO:0030170">
    <property type="term" value="F:pyridoxal phosphate binding"/>
    <property type="evidence" value="ECO:0007669"/>
    <property type="project" value="UniProtKB-UniRule"/>
</dbReference>
<dbReference type="PRINTS" id="PR00992">
    <property type="entry name" value="ALARACEMASE"/>
</dbReference>
<dbReference type="InterPro" id="IPR001608">
    <property type="entry name" value="Ala_racemase_N"/>
</dbReference>
<dbReference type="RefSeq" id="WP_002707687.1">
    <property type="nucleotide sequence ID" value="NZ_JH651384.1"/>
</dbReference>
<dbReference type="PANTHER" id="PTHR30511:SF0">
    <property type="entry name" value="ALANINE RACEMASE, CATABOLIC-RELATED"/>
    <property type="match status" value="1"/>
</dbReference>
<dbReference type="UniPathway" id="UPA00042">
    <property type="reaction ID" value="UER00497"/>
</dbReference>
<dbReference type="SMART" id="SM01005">
    <property type="entry name" value="Ala_racemase_C"/>
    <property type="match status" value="1"/>
</dbReference>
<organism evidence="9 10">
    <name type="scientific">Thiothrix nivea (strain ATCC 35100 / DSM 5205 / JP2)</name>
    <dbReference type="NCBI Taxonomy" id="870187"/>
    <lineage>
        <taxon>Bacteria</taxon>
        <taxon>Pseudomonadati</taxon>
        <taxon>Pseudomonadota</taxon>
        <taxon>Gammaproteobacteria</taxon>
        <taxon>Thiotrichales</taxon>
        <taxon>Thiotrichaceae</taxon>
        <taxon>Thiothrix</taxon>
    </lineage>
</organism>
<accession>A0A656HAI3</accession>
<keyword evidence="10" id="KW-1185">Reference proteome</keyword>
<comment type="cofactor">
    <cofactor evidence="2 5 6">
        <name>pyridoxal 5'-phosphate</name>
        <dbReference type="ChEBI" id="CHEBI:597326"/>
    </cofactor>
</comment>
<dbReference type="InterPro" id="IPR029066">
    <property type="entry name" value="PLP-binding_barrel"/>
</dbReference>
<dbReference type="InterPro" id="IPR011079">
    <property type="entry name" value="Ala_racemase_C"/>
</dbReference>